<evidence type="ECO:0000313" key="4">
    <source>
        <dbReference type="Proteomes" id="UP000054166"/>
    </source>
</evidence>
<reference evidence="4" key="2">
    <citation type="submission" date="2015-01" db="EMBL/GenBank/DDBJ databases">
        <title>Evolutionary Origins and Diversification of the Mycorrhizal Mutualists.</title>
        <authorList>
            <consortium name="DOE Joint Genome Institute"/>
            <consortium name="Mycorrhizal Genomics Consortium"/>
            <person name="Kohler A."/>
            <person name="Kuo A."/>
            <person name="Nagy L.G."/>
            <person name="Floudas D."/>
            <person name="Copeland A."/>
            <person name="Barry K.W."/>
            <person name="Cichocki N."/>
            <person name="Veneault-Fourrey C."/>
            <person name="LaButti K."/>
            <person name="Lindquist E.A."/>
            <person name="Lipzen A."/>
            <person name="Lundell T."/>
            <person name="Morin E."/>
            <person name="Murat C."/>
            <person name="Riley R."/>
            <person name="Ohm R."/>
            <person name="Sun H."/>
            <person name="Tunlid A."/>
            <person name="Henrissat B."/>
            <person name="Grigoriev I.V."/>
            <person name="Hibbett D.S."/>
            <person name="Martin F."/>
        </authorList>
    </citation>
    <scope>NUCLEOTIDE SEQUENCE [LARGE SCALE GENOMIC DNA]</scope>
    <source>
        <strain evidence="4">F 1598</strain>
    </source>
</reference>
<keyword evidence="1" id="KW-0175">Coiled coil</keyword>
<evidence type="ECO:0000256" key="1">
    <source>
        <dbReference type="SAM" id="Coils"/>
    </source>
</evidence>
<dbReference type="OrthoDB" id="21214at2759"/>
<feature type="compositionally biased region" description="Basic and acidic residues" evidence="2">
    <location>
        <begin position="176"/>
        <end position="190"/>
    </location>
</feature>
<feature type="region of interest" description="Disordered" evidence="2">
    <location>
        <begin position="228"/>
        <end position="276"/>
    </location>
</feature>
<feature type="coiled-coil region" evidence="1">
    <location>
        <begin position="86"/>
        <end position="113"/>
    </location>
</feature>
<accession>A0A0C3GFF7</accession>
<gene>
    <name evidence="3" type="ORF">PILCRDRAFT_813313</name>
</gene>
<organism evidence="3 4">
    <name type="scientific">Piloderma croceum (strain F 1598)</name>
    <dbReference type="NCBI Taxonomy" id="765440"/>
    <lineage>
        <taxon>Eukaryota</taxon>
        <taxon>Fungi</taxon>
        <taxon>Dikarya</taxon>
        <taxon>Basidiomycota</taxon>
        <taxon>Agaricomycotina</taxon>
        <taxon>Agaricomycetes</taxon>
        <taxon>Agaricomycetidae</taxon>
        <taxon>Atheliales</taxon>
        <taxon>Atheliaceae</taxon>
        <taxon>Piloderma</taxon>
    </lineage>
</organism>
<dbReference type="EMBL" id="KN832975">
    <property type="protein sequence ID" value="KIM89386.1"/>
    <property type="molecule type" value="Genomic_DNA"/>
</dbReference>
<evidence type="ECO:0000256" key="2">
    <source>
        <dbReference type="SAM" id="MobiDB-lite"/>
    </source>
</evidence>
<keyword evidence="4" id="KW-1185">Reference proteome</keyword>
<feature type="region of interest" description="Disordered" evidence="2">
    <location>
        <begin position="171"/>
        <end position="195"/>
    </location>
</feature>
<sequence>MAITDSGQDQELAHMNHLWGIISELSEQLSQNRSLAVSLYGQADSVNGQAVHGQTGFVLRRFNLDKPKDVYESELERMNVVMTEDNHALQQDNKQLNALIKEYEQTLETVMSAFRNRAREVQERELAVIREFESRILSLQDEDSAKRLAASTAQSESLARLSRSFRQFMRSVGGEEVDRPSPDDSPKTEDFESWSVASSSAELALERDCELARLEKENEELRRMLGMNMRDSRAQSSNANEPPTVPSHDNRTVGTTLARAGSAGPYGTLNNVRLAG</sequence>
<dbReference type="Proteomes" id="UP000054166">
    <property type="component" value="Unassembled WGS sequence"/>
</dbReference>
<reference evidence="3 4" key="1">
    <citation type="submission" date="2014-04" db="EMBL/GenBank/DDBJ databases">
        <authorList>
            <consortium name="DOE Joint Genome Institute"/>
            <person name="Kuo A."/>
            <person name="Tarkka M."/>
            <person name="Buscot F."/>
            <person name="Kohler A."/>
            <person name="Nagy L.G."/>
            <person name="Floudas D."/>
            <person name="Copeland A."/>
            <person name="Barry K.W."/>
            <person name="Cichocki N."/>
            <person name="Veneault-Fourrey C."/>
            <person name="LaButti K."/>
            <person name="Lindquist E.A."/>
            <person name="Lipzen A."/>
            <person name="Lundell T."/>
            <person name="Morin E."/>
            <person name="Murat C."/>
            <person name="Sun H."/>
            <person name="Tunlid A."/>
            <person name="Henrissat B."/>
            <person name="Grigoriev I.V."/>
            <person name="Hibbett D.S."/>
            <person name="Martin F."/>
            <person name="Nordberg H.P."/>
            <person name="Cantor M.N."/>
            <person name="Hua S.X."/>
        </authorList>
    </citation>
    <scope>NUCLEOTIDE SEQUENCE [LARGE SCALE GENOMIC DNA]</scope>
    <source>
        <strain evidence="3 4">F 1598</strain>
    </source>
</reference>
<dbReference type="HOGENOM" id="CLU_052711_1_1_1"/>
<dbReference type="PANTHER" id="PTHR39472:SF1">
    <property type="entry name" value="EXPRESSED PROTEIN"/>
    <property type="match status" value="1"/>
</dbReference>
<name>A0A0C3GFF7_PILCF</name>
<proteinExistence type="predicted"/>
<evidence type="ECO:0000313" key="3">
    <source>
        <dbReference type="EMBL" id="KIM89386.1"/>
    </source>
</evidence>
<dbReference type="AlphaFoldDB" id="A0A0C3GFF7"/>
<dbReference type="STRING" id="765440.A0A0C3GFF7"/>
<dbReference type="PANTHER" id="PTHR39472">
    <property type="entry name" value="EXPRESSED PROTEIN"/>
    <property type="match status" value="1"/>
</dbReference>
<dbReference type="InParanoid" id="A0A0C3GFF7"/>
<protein>
    <submittedName>
        <fullName evidence="3">Uncharacterized protein</fullName>
    </submittedName>
</protein>